<dbReference type="RefSeq" id="WP_013534005.1">
    <property type="nucleotide sequence ID" value="NC_014924.1"/>
</dbReference>
<accession>E6WPZ7</accession>
<reference evidence="2 3" key="1">
    <citation type="submission" date="2011-01" db="EMBL/GenBank/DDBJ databases">
        <title>Complete sequence of Pseudoxanthomonas suwonensis 11-1.</title>
        <authorList>
            <consortium name="US DOE Joint Genome Institute"/>
            <person name="Lucas S."/>
            <person name="Copeland A."/>
            <person name="Lapidus A."/>
            <person name="Cheng J.-F."/>
            <person name="Goodwin L."/>
            <person name="Pitluck S."/>
            <person name="Teshima H."/>
            <person name="Detter J.C."/>
            <person name="Han C."/>
            <person name="Tapia R."/>
            <person name="Land M."/>
            <person name="Hauser L."/>
            <person name="Kyrpides N."/>
            <person name="Ivanova N."/>
            <person name="Ovchinnikova G."/>
            <person name="Siebers A.K."/>
            <person name="Allgaier M."/>
            <person name="Thelen M.P."/>
            <person name="Hugenholtz P."/>
            <person name="Gladden J."/>
            <person name="Woyke T."/>
        </authorList>
    </citation>
    <scope>NUCLEOTIDE SEQUENCE [LARGE SCALE GENOMIC DNA]</scope>
    <source>
        <strain evidence="3">11-1</strain>
    </source>
</reference>
<keyword evidence="1" id="KW-1133">Transmembrane helix</keyword>
<feature type="transmembrane region" description="Helical" evidence="1">
    <location>
        <begin position="72"/>
        <end position="95"/>
    </location>
</feature>
<feature type="transmembrane region" description="Helical" evidence="1">
    <location>
        <begin position="101"/>
        <end position="119"/>
    </location>
</feature>
<proteinExistence type="predicted"/>
<sequence>MINSVAVGRRQAGRAIAWQAVATLLTALACLWWGWKAGAAALVGGAAVLLGGWIAARIGLGGGVDGAVPAMARLLAGMLAKWFVLVALMVIGVIALRLPPLPMLAATAVALVAQVVAMVRNP</sequence>
<organism evidence="2 3">
    <name type="scientific">Pseudoxanthomonas suwonensis (strain 11-1)</name>
    <dbReference type="NCBI Taxonomy" id="743721"/>
    <lineage>
        <taxon>Bacteria</taxon>
        <taxon>Pseudomonadati</taxon>
        <taxon>Pseudomonadota</taxon>
        <taxon>Gammaproteobacteria</taxon>
        <taxon>Lysobacterales</taxon>
        <taxon>Lysobacteraceae</taxon>
        <taxon>Pseudoxanthomonas</taxon>
    </lineage>
</organism>
<evidence type="ECO:0000256" key="1">
    <source>
        <dbReference type="SAM" id="Phobius"/>
    </source>
</evidence>
<evidence type="ECO:0008006" key="4">
    <source>
        <dbReference type="Google" id="ProtNLM"/>
    </source>
</evidence>
<keyword evidence="3" id="KW-1185">Reference proteome</keyword>
<dbReference type="STRING" id="743721.Psesu_0313"/>
<keyword evidence="1" id="KW-0812">Transmembrane</keyword>
<protein>
    <recommendedName>
        <fullName evidence="4">ATP synthase I chain</fullName>
    </recommendedName>
</protein>
<dbReference type="EMBL" id="CP002446">
    <property type="protein sequence ID" value="ADV26175.1"/>
    <property type="molecule type" value="Genomic_DNA"/>
</dbReference>
<dbReference type="HOGENOM" id="CLU_139783_1_0_6"/>
<keyword evidence="1" id="KW-0472">Membrane</keyword>
<name>E6WPZ7_PSEUU</name>
<dbReference type="KEGG" id="psu:Psesu_0313"/>
<gene>
    <name evidence="2" type="ordered locus">Psesu_0313</name>
</gene>
<dbReference type="eggNOG" id="ENOG5031G8D">
    <property type="taxonomic scope" value="Bacteria"/>
</dbReference>
<dbReference type="AlphaFoldDB" id="E6WPZ7"/>
<feature type="transmembrane region" description="Helical" evidence="1">
    <location>
        <begin position="41"/>
        <end position="60"/>
    </location>
</feature>
<feature type="transmembrane region" description="Helical" evidence="1">
    <location>
        <begin position="12"/>
        <end position="35"/>
    </location>
</feature>
<evidence type="ECO:0000313" key="2">
    <source>
        <dbReference type="EMBL" id="ADV26175.1"/>
    </source>
</evidence>
<dbReference type="Proteomes" id="UP000008632">
    <property type="component" value="Chromosome"/>
</dbReference>
<evidence type="ECO:0000313" key="3">
    <source>
        <dbReference type="Proteomes" id="UP000008632"/>
    </source>
</evidence>